<dbReference type="EMBL" id="CP046620">
    <property type="protein sequence ID" value="QHQ34448.1"/>
    <property type="molecule type" value="Genomic_DNA"/>
</dbReference>
<protein>
    <recommendedName>
        <fullName evidence="4">DUF4199 domain-containing protein</fullName>
    </recommendedName>
</protein>
<dbReference type="RefSeq" id="WP_161861017.1">
    <property type="nucleotide sequence ID" value="NZ_CP046620.1"/>
</dbReference>
<evidence type="ECO:0000313" key="3">
    <source>
        <dbReference type="Proteomes" id="UP000464495"/>
    </source>
</evidence>
<evidence type="ECO:0008006" key="4">
    <source>
        <dbReference type="Google" id="ProtNLM"/>
    </source>
</evidence>
<evidence type="ECO:0000256" key="1">
    <source>
        <dbReference type="SAM" id="Phobius"/>
    </source>
</evidence>
<keyword evidence="3" id="KW-1185">Reference proteome</keyword>
<name>A0A6P1SVG9_9RHOB</name>
<dbReference type="Proteomes" id="UP000464495">
    <property type="component" value="Chromosome"/>
</dbReference>
<feature type="transmembrane region" description="Helical" evidence="1">
    <location>
        <begin position="157"/>
        <end position="177"/>
    </location>
</feature>
<evidence type="ECO:0000313" key="2">
    <source>
        <dbReference type="EMBL" id="QHQ34448.1"/>
    </source>
</evidence>
<keyword evidence="1" id="KW-0812">Transmembrane</keyword>
<dbReference type="AlphaFoldDB" id="A0A6P1SVG9"/>
<feature type="transmembrane region" description="Helical" evidence="1">
    <location>
        <begin position="44"/>
        <end position="64"/>
    </location>
</feature>
<keyword evidence="1" id="KW-0472">Membrane</keyword>
<organism evidence="2 3">
    <name type="scientific">Algicella marina</name>
    <dbReference type="NCBI Taxonomy" id="2683284"/>
    <lineage>
        <taxon>Bacteria</taxon>
        <taxon>Pseudomonadati</taxon>
        <taxon>Pseudomonadota</taxon>
        <taxon>Alphaproteobacteria</taxon>
        <taxon>Rhodobacterales</taxon>
        <taxon>Paracoccaceae</taxon>
        <taxon>Algicella</taxon>
    </lineage>
</organism>
<feature type="transmembrane region" description="Helical" evidence="1">
    <location>
        <begin position="12"/>
        <end position="32"/>
    </location>
</feature>
<gene>
    <name evidence="2" type="ORF">GO499_04240</name>
</gene>
<reference evidence="2 3" key="1">
    <citation type="submission" date="2019-12" db="EMBL/GenBank/DDBJ databases">
        <title>Complete genome sequence of Algicella marina strain 9Alg 56(T) isolated from the red alga Tichocarpus crinitus.</title>
        <authorList>
            <person name="Kim S.-G."/>
            <person name="Nedashkovskaya O.I."/>
        </authorList>
    </citation>
    <scope>NUCLEOTIDE SEQUENCE [LARGE SCALE GENOMIC DNA]</scope>
    <source>
        <strain evidence="2 3">9Alg 56</strain>
    </source>
</reference>
<dbReference type="KEGG" id="amaq:GO499_04240"/>
<proteinExistence type="predicted"/>
<sequence>MANGLDDFNTFIKGYKGVLAATLGGALMALISEFSNITPPFPDGIIQITAVFQLLILIFVYQVIDRKSKRFVDKQVVGGIILFVVSFLIYVFALNFLSYPDPDGERKLKGFFCTEKAEEFFQGACPWIADEAVAQSGGIEGDIWTDLGRDLVGMTVLILWLIMFSAVSFAVAVFANFQRRRKAK</sequence>
<feature type="transmembrane region" description="Helical" evidence="1">
    <location>
        <begin position="76"/>
        <end position="97"/>
    </location>
</feature>
<accession>A0A6P1SVG9</accession>
<keyword evidence="1" id="KW-1133">Transmembrane helix</keyword>